<feature type="domain" description="VAN3-binding protein-like auxin canalisation" evidence="1">
    <location>
        <begin position="172"/>
        <end position="321"/>
    </location>
</feature>
<sequence>MEIGQVYWYNSRDMQNATTLLHVRFCFGLRRIRLCLLSIYTKHGFLSGVVNTHSHLNLWWFRTQAEKVLQKKRNMEGGFFPPWKNGSWLELASEDVKESEQFKLVSSLPPLAEPPTPREPMEFLSRSWSLSASEISKALSEKQKQTFLDTGPDTLQEPISAPQLAGGKMMVSGNCRRMGAIGKWLHQKQYGSTNVSVKKKDRARAENARLHSALSIAGLASAVAAVAATEDPRGGCRSKLDIALASATQLLASYCVEMAELAGADRERVAATVRSAVDIQTPGDLMTLTAAAATALRGEAALTARLPKEAKKNASISPYDRVIAETHWFRAFDGQMLERHPPCLGDLLQLTEKGTLRWRHVHVYIKKCQVKIKIKSKHVGGAFSKKNKCVVYGVCDKDNAWPYRKEREASEELYFGLKTAQGLLEFKCQNKLHKQKWVDGIEMLLRRVNSVEATEHSLEFLSISSST</sequence>
<dbReference type="GO" id="GO:0010305">
    <property type="term" value="P:leaf vascular tissue pattern formation"/>
    <property type="evidence" value="ECO:0007669"/>
    <property type="project" value="TreeGrafter"/>
</dbReference>
<dbReference type="Proteomes" id="UP000501690">
    <property type="component" value="Linkage Group LG4"/>
</dbReference>
<dbReference type="PANTHER" id="PTHR31351">
    <property type="entry name" value="EXPRESSED PROTEIN"/>
    <property type="match status" value="1"/>
</dbReference>
<dbReference type="InterPro" id="IPR013666">
    <property type="entry name" value="PH_pln"/>
</dbReference>
<dbReference type="Pfam" id="PF05703">
    <property type="entry name" value="Auxin_canalis"/>
    <property type="match status" value="2"/>
</dbReference>
<proteinExistence type="predicted"/>
<protein>
    <submittedName>
        <fullName evidence="3">Pleckstrin-like</fullName>
    </submittedName>
</protein>
<evidence type="ECO:0000313" key="3">
    <source>
        <dbReference type="EMBL" id="QCD91543.1"/>
    </source>
</evidence>
<dbReference type="EMBL" id="CP039348">
    <property type="protein sequence ID" value="QCD91543.1"/>
    <property type="molecule type" value="Genomic_DNA"/>
</dbReference>
<evidence type="ECO:0000313" key="4">
    <source>
        <dbReference type="Proteomes" id="UP000501690"/>
    </source>
</evidence>
<organism evidence="3 4">
    <name type="scientific">Vigna unguiculata</name>
    <name type="common">Cowpea</name>
    <dbReference type="NCBI Taxonomy" id="3917"/>
    <lineage>
        <taxon>Eukaryota</taxon>
        <taxon>Viridiplantae</taxon>
        <taxon>Streptophyta</taxon>
        <taxon>Embryophyta</taxon>
        <taxon>Tracheophyta</taxon>
        <taxon>Spermatophyta</taxon>
        <taxon>Magnoliopsida</taxon>
        <taxon>eudicotyledons</taxon>
        <taxon>Gunneridae</taxon>
        <taxon>Pentapetalae</taxon>
        <taxon>rosids</taxon>
        <taxon>fabids</taxon>
        <taxon>Fabales</taxon>
        <taxon>Fabaceae</taxon>
        <taxon>Papilionoideae</taxon>
        <taxon>50 kb inversion clade</taxon>
        <taxon>NPAAA clade</taxon>
        <taxon>indigoferoid/millettioid clade</taxon>
        <taxon>Phaseoleae</taxon>
        <taxon>Vigna</taxon>
    </lineage>
</organism>
<dbReference type="GO" id="GO:0009734">
    <property type="term" value="P:auxin-activated signaling pathway"/>
    <property type="evidence" value="ECO:0007669"/>
    <property type="project" value="TreeGrafter"/>
</dbReference>
<dbReference type="InterPro" id="IPR008546">
    <property type="entry name" value="VAN3-bd-like_auxin_canal"/>
</dbReference>
<accession>A0A4D6LSU8</accession>
<feature type="domain" description="Pleckstrin-like plant" evidence="2">
    <location>
        <begin position="346"/>
        <end position="448"/>
    </location>
</feature>
<dbReference type="AlphaFoldDB" id="A0A4D6LSU8"/>
<dbReference type="GO" id="GO:0010087">
    <property type="term" value="P:phloem or xylem histogenesis"/>
    <property type="evidence" value="ECO:0007669"/>
    <property type="project" value="TreeGrafter"/>
</dbReference>
<reference evidence="3 4" key="1">
    <citation type="submission" date="2019-04" db="EMBL/GenBank/DDBJ databases">
        <title>An improved genome assembly and genetic linkage map for asparagus bean, Vigna unguiculata ssp. sesquipedialis.</title>
        <authorList>
            <person name="Xia Q."/>
            <person name="Zhang R."/>
            <person name="Dong Y."/>
        </authorList>
    </citation>
    <scope>NUCLEOTIDE SEQUENCE [LARGE SCALE GENOMIC DNA]</scope>
    <source>
        <tissue evidence="3">Leaf</tissue>
    </source>
</reference>
<keyword evidence="4" id="KW-1185">Reference proteome</keyword>
<evidence type="ECO:0000259" key="1">
    <source>
        <dbReference type="Pfam" id="PF05703"/>
    </source>
</evidence>
<dbReference type="InterPro" id="IPR040269">
    <property type="entry name" value="VAB"/>
</dbReference>
<dbReference type="PANTHER" id="PTHR31351:SF24">
    <property type="entry name" value="VAN3-BINDING PROTEIN-LIKE"/>
    <property type="match status" value="1"/>
</dbReference>
<dbReference type="Pfam" id="PF08458">
    <property type="entry name" value="PH_2"/>
    <property type="match status" value="1"/>
</dbReference>
<feature type="domain" description="VAN3-binding protein-like auxin canalisation" evidence="1">
    <location>
        <begin position="114"/>
        <end position="145"/>
    </location>
</feature>
<name>A0A4D6LSU8_VIGUN</name>
<evidence type="ECO:0000259" key="2">
    <source>
        <dbReference type="Pfam" id="PF08458"/>
    </source>
</evidence>
<gene>
    <name evidence="3" type="ORF">DEO72_LG4g2509</name>
</gene>